<dbReference type="HOGENOM" id="CLU_538019_0_0_1"/>
<proteinExistence type="inferred from homology"/>
<evidence type="ECO:0000256" key="3">
    <source>
        <dbReference type="ARBA" id="ARBA00022448"/>
    </source>
</evidence>
<keyword evidence="5" id="KW-0029">Amino-acid transport</keyword>
<comment type="similarity">
    <text evidence="2">Belongs to the amino acid/polyamine transporter 2 family.</text>
</comment>
<reference evidence="10 11" key="1">
    <citation type="journal article" date="2006" name="Nature">
        <title>Global trends of whole-genome duplications revealed by the ciliate Paramecium tetraurelia.</title>
        <authorList>
            <consortium name="Genoscope"/>
            <person name="Aury J.-M."/>
            <person name="Jaillon O."/>
            <person name="Duret L."/>
            <person name="Noel B."/>
            <person name="Jubin C."/>
            <person name="Porcel B.M."/>
            <person name="Segurens B."/>
            <person name="Daubin V."/>
            <person name="Anthouard V."/>
            <person name="Aiach N."/>
            <person name="Arnaiz O."/>
            <person name="Billaut A."/>
            <person name="Beisson J."/>
            <person name="Blanc I."/>
            <person name="Bouhouche K."/>
            <person name="Camara F."/>
            <person name="Duharcourt S."/>
            <person name="Guigo R."/>
            <person name="Gogendeau D."/>
            <person name="Katinka M."/>
            <person name="Keller A.-M."/>
            <person name="Kissmehl R."/>
            <person name="Klotz C."/>
            <person name="Koll F."/>
            <person name="Le Moue A."/>
            <person name="Lepere C."/>
            <person name="Malinsky S."/>
            <person name="Nowacki M."/>
            <person name="Nowak J.K."/>
            <person name="Plattner H."/>
            <person name="Poulain J."/>
            <person name="Ruiz F."/>
            <person name="Serrano V."/>
            <person name="Zagulski M."/>
            <person name="Dessen P."/>
            <person name="Betermier M."/>
            <person name="Weissenbach J."/>
            <person name="Scarpelli C."/>
            <person name="Schachter V."/>
            <person name="Sperling L."/>
            <person name="Meyer E."/>
            <person name="Cohen J."/>
            <person name="Wincker P."/>
        </authorList>
    </citation>
    <scope>NUCLEOTIDE SEQUENCE [LARGE SCALE GENOMIC DNA]</scope>
    <source>
        <strain evidence="10 11">Stock d4-2</strain>
    </source>
</reference>
<name>A0BYH2_PARTE</name>
<dbReference type="GO" id="GO:0016020">
    <property type="term" value="C:membrane"/>
    <property type="evidence" value="ECO:0000318"/>
    <property type="project" value="GO_Central"/>
</dbReference>
<dbReference type="eggNOG" id="KOG1305">
    <property type="taxonomic scope" value="Eukaryota"/>
</dbReference>
<keyword evidence="7 8" id="KW-0472">Membrane</keyword>
<comment type="subcellular location">
    <subcellularLocation>
        <location evidence="1">Membrane</location>
        <topology evidence="1">Multi-pass membrane protein</topology>
    </subcellularLocation>
</comment>
<evidence type="ECO:0000256" key="8">
    <source>
        <dbReference type="SAM" id="Phobius"/>
    </source>
</evidence>
<dbReference type="STRING" id="5888.A0BYH2"/>
<dbReference type="GeneID" id="5016771"/>
<dbReference type="PANTHER" id="PTHR22950">
    <property type="entry name" value="AMINO ACID TRANSPORTER"/>
    <property type="match status" value="1"/>
</dbReference>
<evidence type="ECO:0000256" key="4">
    <source>
        <dbReference type="ARBA" id="ARBA00022692"/>
    </source>
</evidence>
<dbReference type="Pfam" id="PF01490">
    <property type="entry name" value="Aa_trans"/>
    <property type="match status" value="1"/>
</dbReference>
<dbReference type="OrthoDB" id="292816at2759"/>
<gene>
    <name evidence="10" type="ORF">GSPATT00033442001</name>
</gene>
<dbReference type="RefSeq" id="XP_001430987.1">
    <property type="nucleotide sequence ID" value="XM_001430950.1"/>
</dbReference>
<dbReference type="InParanoid" id="A0BYH2"/>
<feature type="transmembrane region" description="Helical" evidence="8">
    <location>
        <begin position="232"/>
        <end position="252"/>
    </location>
</feature>
<feature type="transmembrane region" description="Helical" evidence="8">
    <location>
        <begin position="206"/>
        <end position="225"/>
    </location>
</feature>
<evidence type="ECO:0000259" key="9">
    <source>
        <dbReference type="Pfam" id="PF01490"/>
    </source>
</evidence>
<keyword evidence="4 8" id="KW-0812">Transmembrane</keyword>
<dbReference type="PANTHER" id="PTHR22950:SF458">
    <property type="entry name" value="SODIUM-COUPLED NEUTRAL AMINO ACID TRANSPORTER 11-RELATED"/>
    <property type="match status" value="1"/>
</dbReference>
<evidence type="ECO:0000256" key="7">
    <source>
        <dbReference type="ARBA" id="ARBA00023136"/>
    </source>
</evidence>
<dbReference type="KEGG" id="ptm:GSPATT00033442001"/>
<feature type="transmembrane region" description="Helical" evidence="8">
    <location>
        <begin position="272"/>
        <end position="290"/>
    </location>
</feature>
<keyword evidence="11" id="KW-1185">Reference proteome</keyword>
<dbReference type="GO" id="GO:0015179">
    <property type="term" value="F:L-amino acid transmembrane transporter activity"/>
    <property type="evidence" value="ECO:0000318"/>
    <property type="project" value="GO_Central"/>
</dbReference>
<evidence type="ECO:0000313" key="11">
    <source>
        <dbReference type="Proteomes" id="UP000000600"/>
    </source>
</evidence>
<dbReference type="EMBL" id="CT868027">
    <property type="protein sequence ID" value="CAK63589.1"/>
    <property type="molecule type" value="Genomic_DNA"/>
</dbReference>
<feature type="transmembrane region" description="Helical" evidence="8">
    <location>
        <begin position="78"/>
        <end position="98"/>
    </location>
</feature>
<organism evidence="10 11">
    <name type="scientific">Paramecium tetraurelia</name>
    <dbReference type="NCBI Taxonomy" id="5888"/>
    <lineage>
        <taxon>Eukaryota</taxon>
        <taxon>Sar</taxon>
        <taxon>Alveolata</taxon>
        <taxon>Ciliophora</taxon>
        <taxon>Intramacronucleata</taxon>
        <taxon>Oligohymenophorea</taxon>
        <taxon>Peniculida</taxon>
        <taxon>Parameciidae</taxon>
        <taxon>Paramecium</taxon>
    </lineage>
</organism>
<keyword evidence="6 8" id="KW-1133">Transmembrane helix</keyword>
<feature type="transmembrane region" description="Helical" evidence="8">
    <location>
        <begin position="311"/>
        <end position="335"/>
    </location>
</feature>
<dbReference type="InterPro" id="IPR013057">
    <property type="entry name" value="AA_transpt_TM"/>
</dbReference>
<feature type="domain" description="Amino acid transporter transmembrane" evidence="9">
    <location>
        <begin position="178"/>
        <end position="515"/>
    </location>
</feature>
<evidence type="ECO:0000313" key="10">
    <source>
        <dbReference type="EMBL" id="CAK63589.1"/>
    </source>
</evidence>
<dbReference type="Proteomes" id="UP000000600">
    <property type="component" value="Unassembled WGS sequence"/>
</dbReference>
<evidence type="ECO:0000256" key="2">
    <source>
        <dbReference type="ARBA" id="ARBA00008066"/>
    </source>
</evidence>
<evidence type="ECO:0000256" key="6">
    <source>
        <dbReference type="ARBA" id="ARBA00022989"/>
    </source>
</evidence>
<dbReference type="AlphaFoldDB" id="A0BYH2"/>
<feature type="transmembrane region" description="Helical" evidence="8">
    <location>
        <begin position="499"/>
        <end position="523"/>
    </location>
</feature>
<sequence>MNTIKNNDSSFYSVVYQDTYDPQPLSSEIPSSENEVPFKQLRLALLLSISGDEAIEKSFMESNCQSSIWAKRGSKASFLLTSITIMKSMVGVGILGIVPKCDEKFWCNIDNSYNDCCLFLRHDDIKSSTQMQEFKQEKQLFNNWIFYISSQLDYLHSQYCNYIIQYNNMSQRIDVRTNIQYHSIFGDASQLLIKFYKGQDYEVPFYLSRTFLLCILGVVLSPLLIVKSIEKLRFVSLTAILSISTFTVLAFYNFFGKDKIPDGFSLLLPSTFNFKNAMSALPTLLLAYNWQFNLFPIFKGMENPTDTKMKYAMFTGYSMASFLYLCVGILGYATYGNDIQTNYLKSIKSEEVGSILYVILNITFVVSTTLTLPVLFFGGRNNFIQIYKQLTSEKKTVQEVKNYKEFLDETNSKRQERLIEIKLKKRSQKLRFYLLTLTLFILLMCGAIFLDNLALVFNIKGAVFCNTIQFVLPTIFYIKLVEKVKRYRFKNKQKQYFYYGIKVLFCMSWVFLVTCVVCGTMAAGH</sequence>
<feature type="transmembrane region" description="Helical" evidence="8">
    <location>
        <begin position="355"/>
        <end position="378"/>
    </location>
</feature>
<feature type="transmembrane region" description="Helical" evidence="8">
    <location>
        <begin position="456"/>
        <end position="478"/>
    </location>
</feature>
<evidence type="ECO:0000256" key="1">
    <source>
        <dbReference type="ARBA" id="ARBA00004141"/>
    </source>
</evidence>
<feature type="transmembrane region" description="Helical" evidence="8">
    <location>
        <begin position="432"/>
        <end position="450"/>
    </location>
</feature>
<protein>
    <recommendedName>
        <fullName evidence="9">Amino acid transporter transmembrane domain-containing protein</fullName>
    </recommendedName>
</protein>
<dbReference type="GO" id="GO:0003333">
    <property type="term" value="P:amino acid transmembrane transport"/>
    <property type="evidence" value="ECO:0000318"/>
    <property type="project" value="GO_Central"/>
</dbReference>
<accession>A0BYH2</accession>
<dbReference type="OMA" id="GISIWAN"/>
<evidence type="ECO:0000256" key="5">
    <source>
        <dbReference type="ARBA" id="ARBA00022970"/>
    </source>
</evidence>
<keyword evidence="3" id="KW-0813">Transport</keyword>